<accession>A0ABN0N0S7</accession>
<dbReference type="Gene3D" id="3.40.640.10">
    <property type="entry name" value="Type I PLP-dependent aspartate aminotransferase-like (Major domain)"/>
    <property type="match status" value="1"/>
</dbReference>
<comment type="caution">
    <text evidence="6">Lacks conserved residue(s) required for the propagation of feature annotation.</text>
</comment>
<dbReference type="EC" id="2.1.2.1" evidence="6"/>
<sequence>MASLLHKFLENASGKQGQNLASTAYLAALDHLLHTFPSIGKSIVDELKSQRSRLKMIASENFSSLSVQLAMGNLLTDKYCEGSPFKRFYSCCENVDAIEWECAEAAKELFGADSAFVQPHSGADANLLAIMSIITHKIQSPIVKRLGYKTVNDLTDEEYSELKKEMSSHVCLGPSLNSGGHLTHGTVRLNIMSKLMHCLSYHVNAKTECFDYDDISRLCKEHKPTVLIAGYSSYSRRLNFATLRQIADDCGAVLWVDMAHFAGLVAGGVFTGEENPIPYAQMVTTTTHKTLRGPRGGLVLASKEYDSMINRACPLMMGGPLPHVVAAKAIALKEALTVDFKKYAHQVVDNARTLADQFQKQGLRLLTGGTDNHMMIIDLTSLGISGRIAEDVLSSIGIAVNRNTIPSDAVGKWDTSGIRLGTPALTTLGMGKDEMEEVANIVVKVLRNITLRRNAGDSSNKSEGELPVDIAQEAKERVQDLLSRFPLYPEIDLEALI</sequence>
<comment type="pathway">
    <text evidence="6">Amino-acid biosynthesis; glycine biosynthesis; glycine from L-serine: step 1/1.</text>
</comment>
<dbReference type="PANTHER" id="PTHR11680:SF35">
    <property type="entry name" value="SERINE HYDROXYMETHYLTRANSFERASE 1"/>
    <property type="match status" value="1"/>
</dbReference>
<evidence type="ECO:0000256" key="5">
    <source>
        <dbReference type="ARBA" id="ARBA00022898"/>
    </source>
</evidence>
<evidence type="ECO:0000256" key="6">
    <source>
        <dbReference type="HAMAP-Rule" id="MF_00051"/>
    </source>
</evidence>
<comment type="subunit">
    <text evidence="6">Homodimer.</text>
</comment>
<comment type="subcellular location">
    <subcellularLocation>
        <location evidence="6">Cytoplasm</location>
    </subcellularLocation>
</comment>
<organism evidence="8 9">
    <name type="scientific">Chlamydia ibidis 10-1398/6</name>
    <dbReference type="NCBI Taxonomy" id="1046581"/>
    <lineage>
        <taxon>Bacteria</taxon>
        <taxon>Pseudomonadati</taxon>
        <taxon>Chlamydiota</taxon>
        <taxon>Chlamydiia</taxon>
        <taxon>Chlamydiales</taxon>
        <taxon>Chlamydiaceae</taxon>
        <taxon>Chlamydia/Chlamydophila group</taxon>
        <taxon>Chlamydia</taxon>
    </lineage>
</organism>
<keyword evidence="4 6" id="KW-0808">Transferase</keyword>
<gene>
    <name evidence="6 8" type="primary">glyA</name>
    <name evidence="8" type="ORF">H359_0306</name>
</gene>
<dbReference type="GO" id="GO:0004372">
    <property type="term" value="F:glycine hydroxymethyltransferase activity"/>
    <property type="evidence" value="ECO:0007669"/>
    <property type="project" value="UniProtKB-EC"/>
</dbReference>
<evidence type="ECO:0000313" key="9">
    <source>
        <dbReference type="Proteomes" id="UP000016064"/>
    </source>
</evidence>
<keyword evidence="3 6" id="KW-0554">One-carbon metabolism</keyword>
<comment type="catalytic activity">
    <reaction evidence="6">
        <text>(6R)-5,10-methylene-5,6,7,8-tetrahydrofolate + glycine + H2O = (6S)-5,6,7,8-tetrahydrofolate + L-serine</text>
        <dbReference type="Rhea" id="RHEA:15481"/>
        <dbReference type="ChEBI" id="CHEBI:15377"/>
        <dbReference type="ChEBI" id="CHEBI:15636"/>
        <dbReference type="ChEBI" id="CHEBI:33384"/>
        <dbReference type="ChEBI" id="CHEBI:57305"/>
        <dbReference type="ChEBI" id="CHEBI:57453"/>
        <dbReference type="EC" id="2.1.2.1"/>
    </reaction>
</comment>
<feature type="binding site" evidence="6">
    <location>
        <position position="176"/>
    </location>
    <ligand>
        <name>(6S)-5,6,7,8-tetrahydrofolate</name>
        <dbReference type="ChEBI" id="CHEBI:57453"/>
    </ligand>
</feature>
<keyword evidence="9" id="KW-1185">Reference proteome</keyword>
<dbReference type="InterPro" id="IPR019798">
    <property type="entry name" value="Ser_HO-MeTrfase_PLP_BS"/>
</dbReference>
<comment type="function">
    <text evidence="6">Catalyzes the reversible interconversion of serine and glycine with tetrahydrofolate (THF) serving as the one-carbon carrier. This reaction serves as the major source of one-carbon groups required for the biosynthesis of purines, thymidylate, methionine, and other important biomolecules. Also exhibits THF-independent aldolase activity toward beta-hydroxyamino acids, producing glycine and aldehydes, via a retro-aldol mechanism.</text>
</comment>
<dbReference type="NCBIfam" id="NF010094">
    <property type="entry name" value="PRK13580.1"/>
    <property type="match status" value="1"/>
</dbReference>
<comment type="similarity">
    <text evidence="2 6">Belongs to the SHMT family.</text>
</comment>
<dbReference type="RefSeq" id="WP_020370947.1">
    <property type="nucleotide sequence ID" value="NZ_APJW01000001.1"/>
</dbReference>
<evidence type="ECO:0000256" key="4">
    <source>
        <dbReference type="ARBA" id="ARBA00022679"/>
    </source>
</evidence>
<keyword evidence="5 6" id="KW-0663">Pyridoxal phosphate</keyword>
<dbReference type="NCBIfam" id="NF000586">
    <property type="entry name" value="PRK00011.1"/>
    <property type="match status" value="1"/>
</dbReference>
<comment type="pathway">
    <text evidence="6">One-carbon metabolism; tetrahydrofolate interconversion.</text>
</comment>
<dbReference type="InterPro" id="IPR015421">
    <property type="entry name" value="PyrdxlP-dep_Trfase_major"/>
</dbReference>
<dbReference type="HAMAP" id="MF_00051">
    <property type="entry name" value="SHMT"/>
    <property type="match status" value="1"/>
</dbReference>
<reference evidence="8 9" key="1">
    <citation type="submission" date="2013-07" db="EMBL/GenBank/DDBJ databases">
        <title>Isolation of a new Chlamydia species from the feral Sacred Ibis (Threskiornis aethiopicus): Chlamydia ibidis.</title>
        <authorList>
            <person name="Vorimore F."/>
            <person name="Hsia R.-C."/>
            <person name="Huot-Creasy H."/>
            <person name="Bastian S."/>
            <person name="Deruyter L."/>
            <person name="Passet A."/>
            <person name="Sachse K."/>
            <person name="Bavoil P."/>
            <person name="Myers G."/>
            <person name="Laroucau K."/>
        </authorList>
    </citation>
    <scope>NUCLEOTIDE SEQUENCE [LARGE SCALE GENOMIC DNA]</scope>
    <source>
        <strain evidence="8 9">10-1398/6</strain>
    </source>
</reference>
<dbReference type="InterPro" id="IPR015424">
    <property type="entry name" value="PyrdxlP-dep_Trfase"/>
</dbReference>
<feature type="binding site" evidence="6">
    <location>
        <begin position="180"/>
        <end position="182"/>
    </location>
    <ligand>
        <name>(6S)-5,6,7,8-tetrahydrofolate</name>
        <dbReference type="ChEBI" id="CHEBI:57453"/>
    </ligand>
</feature>
<dbReference type="InterPro" id="IPR049943">
    <property type="entry name" value="Ser_HO-MeTrfase-like"/>
</dbReference>
<feature type="domain" description="Serine hydroxymethyltransferase-like" evidence="7">
    <location>
        <begin position="171"/>
        <end position="442"/>
    </location>
</feature>
<evidence type="ECO:0000259" key="7">
    <source>
        <dbReference type="Pfam" id="PF00464"/>
    </source>
</evidence>
<evidence type="ECO:0000256" key="2">
    <source>
        <dbReference type="ARBA" id="ARBA00006376"/>
    </source>
</evidence>
<proteinExistence type="inferred from homology"/>
<comment type="cofactor">
    <cofactor evidence="1 6">
        <name>pyridoxal 5'-phosphate</name>
        <dbReference type="ChEBI" id="CHEBI:597326"/>
    </cofactor>
</comment>
<protein>
    <recommendedName>
        <fullName evidence="6">Serine hydroxymethyltransferase</fullName>
        <shortName evidence="6">SHMT</shortName>
        <shortName evidence="6">Serine methylase</shortName>
        <ecNumber evidence="6">2.1.2.1</ecNumber>
    </recommendedName>
</protein>
<dbReference type="PANTHER" id="PTHR11680">
    <property type="entry name" value="SERINE HYDROXYMETHYLTRANSFERASE"/>
    <property type="match status" value="1"/>
</dbReference>
<name>A0ABN0N0S7_9CHLA</name>
<evidence type="ECO:0000256" key="3">
    <source>
        <dbReference type="ARBA" id="ARBA00022563"/>
    </source>
</evidence>
<dbReference type="InterPro" id="IPR015422">
    <property type="entry name" value="PyrdxlP-dep_Trfase_small"/>
</dbReference>
<dbReference type="PROSITE" id="PS00096">
    <property type="entry name" value="SHMT"/>
    <property type="match status" value="1"/>
</dbReference>
<dbReference type="Proteomes" id="UP000016064">
    <property type="component" value="Unassembled WGS sequence"/>
</dbReference>
<feature type="modified residue" description="N6-(pyridoxal phosphate)lysine" evidence="6">
    <location>
        <position position="289"/>
    </location>
</feature>
<keyword evidence="6" id="KW-0028">Amino-acid biosynthesis</keyword>
<dbReference type="Pfam" id="PF00464">
    <property type="entry name" value="SHMT"/>
    <property type="match status" value="2"/>
</dbReference>
<dbReference type="InterPro" id="IPR039429">
    <property type="entry name" value="SHMT-like_dom"/>
</dbReference>
<comment type="caution">
    <text evidence="8">The sequence shown here is derived from an EMBL/GenBank/DDBJ whole genome shotgun (WGS) entry which is preliminary data.</text>
</comment>
<dbReference type="PIRSF" id="PIRSF000412">
    <property type="entry name" value="SHMT"/>
    <property type="match status" value="1"/>
</dbReference>
<keyword evidence="6" id="KW-0963">Cytoplasm</keyword>
<evidence type="ECO:0000313" key="8">
    <source>
        <dbReference type="EMBL" id="EQM63201.1"/>
    </source>
</evidence>
<feature type="site" description="Plays an important role in substrate specificity" evidence="6">
    <location>
        <position position="288"/>
    </location>
</feature>
<evidence type="ECO:0000256" key="1">
    <source>
        <dbReference type="ARBA" id="ARBA00001933"/>
    </source>
</evidence>
<dbReference type="SUPFAM" id="SSF53383">
    <property type="entry name" value="PLP-dependent transferases"/>
    <property type="match status" value="1"/>
</dbReference>
<dbReference type="EMBL" id="APJW01000001">
    <property type="protein sequence ID" value="EQM63201.1"/>
    <property type="molecule type" value="Genomic_DNA"/>
</dbReference>
<dbReference type="CDD" id="cd00378">
    <property type="entry name" value="SHMT"/>
    <property type="match status" value="1"/>
</dbReference>
<feature type="domain" description="Serine hydroxymethyltransferase-like" evidence="7">
    <location>
        <begin position="39"/>
        <end position="135"/>
    </location>
</feature>
<dbReference type="Gene3D" id="3.90.1150.10">
    <property type="entry name" value="Aspartate Aminotransferase, domain 1"/>
    <property type="match status" value="1"/>
</dbReference>
<dbReference type="InterPro" id="IPR001085">
    <property type="entry name" value="Ser_HO-MeTrfase"/>
</dbReference>